<sequence length="76" mass="8839">MSLKQALLETINEHYIYENKFRIVHVHESLAEAIRNCGEEFPSVLDLSLFNQEIGLPVVKIVEEKLDNLISYSYED</sequence>
<protein>
    <submittedName>
        <fullName evidence="1">Uncharacterized protein</fullName>
    </submittedName>
</protein>
<name>A0AA91TVN0_NIACI</name>
<reference evidence="1 2" key="1">
    <citation type="submission" date="2017-07" db="EMBL/GenBank/DDBJ databases">
        <title>Isolation and whole genome analysis of endospore-forming bacteria from heroin.</title>
        <authorList>
            <person name="Kalinowski J."/>
            <person name="Ahrens B."/>
            <person name="Al-Dilaimi A."/>
            <person name="Winkler A."/>
            <person name="Wibberg D."/>
            <person name="Schleenbecker U."/>
            <person name="Ruckert C."/>
            <person name="Wolfel R."/>
            <person name="Grass G."/>
        </authorList>
    </citation>
    <scope>NUCLEOTIDE SEQUENCE [LARGE SCALE GENOMIC DNA]</scope>
    <source>
        <strain evidence="1 2">7521-2</strain>
    </source>
</reference>
<comment type="caution">
    <text evidence="1">The sequence shown here is derived from an EMBL/GenBank/DDBJ whole genome shotgun (WGS) entry which is preliminary data.</text>
</comment>
<proteinExistence type="predicted"/>
<organism evidence="1 2">
    <name type="scientific">Niallia circulans</name>
    <name type="common">Bacillus circulans</name>
    <dbReference type="NCBI Taxonomy" id="1397"/>
    <lineage>
        <taxon>Bacteria</taxon>
        <taxon>Bacillati</taxon>
        <taxon>Bacillota</taxon>
        <taxon>Bacilli</taxon>
        <taxon>Bacillales</taxon>
        <taxon>Bacillaceae</taxon>
        <taxon>Niallia</taxon>
    </lineage>
</organism>
<dbReference type="RefSeq" id="WP_095328673.1">
    <property type="nucleotide sequence ID" value="NZ_NPBQ01000014.1"/>
</dbReference>
<dbReference type="AlphaFoldDB" id="A0AA91TVN0"/>
<accession>A0AA91TVN0</accession>
<evidence type="ECO:0000313" key="1">
    <source>
        <dbReference type="EMBL" id="PAD84989.1"/>
    </source>
</evidence>
<dbReference type="Proteomes" id="UP000216961">
    <property type="component" value="Unassembled WGS sequence"/>
</dbReference>
<dbReference type="EMBL" id="NPBQ01000014">
    <property type="protein sequence ID" value="PAD84989.1"/>
    <property type="molecule type" value="Genomic_DNA"/>
</dbReference>
<evidence type="ECO:0000313" key="2">
    <source>
        <dbReference type="Proteomes" id="UP000216961"/>
    </source>
</evidence>
<gene>
    <name evidence="1" type="ORF">CHH57_02095</name>
</gene>